<dbReference type="EMBL" id="JASSZA010000010">
    <property type="protein sequence ID" value="KAK2100690.1"/>
    <property type="molecule type" value="Genomic_DNA"/>
</dbReference>
<feature type="compositionally biased region" description="Low complexity" evidence="1">
    <location>
        <begin position="118"/>
        <end position="127"/>
    </location>
</feature>
<comment type="caution">
    <text evidence="2">The sequence shown here is derived from an EMBL/GenBank/DDBJ whole genome shotgun (WGS) entry which is preliminary data.</text>
</comment>
<reference evidence="2 3" key="1">
    <citation type="submission" date="2023-05" db="EMBL/GenBank/DDBJ databases">
        <title>B98-5 Cell Line De Novo Hybrid Assembly: An Optical Mapping Approach.</title>
        <authorList>
            <person name="Kananen K."/>
            <person name="Auerbach J.A."/>
            <person name="Kautto E."/>
            <person name="Blachly J.S."/>
        </authorList>
    </citation>
    <scope>NUCLEOTIDE SEQUENCE [LARGE SCALE GENOMIC DNA]</scope>
    <source>
        <strain evidence="2">B95-8</strain>
        <tissue evidence="2">Cell line</tissue>
    </source>
</reference>
<accession>A0ABQ9UV75</accession>
<evidence type="ECO:0000313" key="3">
    <source>
        <dbReference type="Proteomes" id="UP001266305"/>
    </source>
</evidence>
<name>A0ABQ9UV75_SAGOE</name>
<gene>
    <name evidence="2" type="ORF">P7K49_022038</name>
</gene>
<proteinExistence type="predicted"/>
<organism evidence="2 3">
    <name type="scientific">Saguinus oedipus</name>
    <name type="common">Cotton-top tamarin</name>
    <name type="synonym">Oedipomidas oedipus</name>
    <dbReference type="NCBI Taxonomy" id="9490"/>
    <lineage>
        <taxon>Eukaryota</taxon>
        <taxon>Metazoa</taxon>
        <taxon>Chordata</taxon>
        <taxon>Craniata</taxon>
        <taxon>Vertebrata</taxon>
        <taxon>Euteleostomi</taxon>
        <taxon>Mammalia</taxon>
        <taxon>Eutheria</taxon>
        <taxon>Euarchontoglires</taxon>
        <taxon>Primates</taxon>
        <taxon>Haplorrhini</taxon>
        <taxon>Platyrrhini</taxon>
        <taxon>Cebidae</taxon>
        <taxon>Callitrichinae</taxon>
        <taxon>Saguinus</taxon>
    </lineage>
</organism>
<dbReference type="Proteomes" id="UP001266305">
    <property type="component" value="Unassembled WGS sequence"/>
</dbReference>
<protein>
    <submittedName>
        <fullName evidence="2">Uncharacterized protein</fullName>
    </submittedName>
</protein>
<feature type="region of interest" description="Disordered" evidence="1">
    <location>
        <begin position="1"/>
        <end position="128"/>
    </location>
</feature>
<evidence type="ECO:0000256" key="1">
    <source>
        <dbReference type="SAM" id="MobiDB-lite"/>
    </source>
</evidence>
<evidence type="ECO:0000313" key="2">
    <source>
        <dbReference type="EMBL" id="KAK2100690.1"/>
    </source>
</evidence>
<sequence length="207" mass="22486">MRLQMPCQSRARPVGENGPDSPSPTRRPRERRSLRLCLGLETTPHPPKSCSTGFSGKAREGRGAASPARISERHVRWRGLVPAPANRRLRDPEPDQSAAVGAGNCGRARREEGQSGTQQAQPRAPRPGQVRLVAARWVEDKAQVFACLARAWAGTGGKGAPIPSPRRGQCTQAFFGVEAGRWARGCPLVRRDTYQFQAMLACAAEQS</sequence>
<keyword evidence="3" id="KW-1185">Reference proteome</keyword>